<dbReference type="AlphaFoldDB" id="A0A7S1H496"/>
<dbReference type="EMBL" id="HBFY01008176">
    <property type="protein sequence ID" value="CAD8966318.1"/>
    <property type="molecule type" value="Transcribed_RNA"/>
</dbReference>
<evidence type="ECO:0000313" key="1">
    <source>
        <dbReference type="EMBL" id="CAD8966318.1"/>
    </source>
</evidence>
<protein>
    <submittedName>
        <fullName evidence="1">Uncharacterized protein</fullName>
    </submittedName>
</protein>
<proteinExistence type="predicted"/>
<reference evidence="1" key="1">
    <citation type="submission" date="2021-01" db="EMBL/GenBank/DDBJ databases">
        <authorList>
            <person name="Corre E."/>
            <person name="Pelletier E."/>
            <person name="Niang G."/>
            <person name="Scheremetjew M."/>
            <person name="Finn R."/>
            <person name="Kale V."/>
            <person name="Holt S."/>
            <person name="Cochrane G."/>
            <person name="Meng A."/>
            <person name="Brown T."/>
            <person name="Cohen L."/>
        </authorList>
    </citation>
    <scope>NUCLEOTIDE SEQUENCE</scope>
</reference>
<name>A0A7S1H496_9STRA</name>
<gene>
    <name evidence="1" type="ORF">TNIT0693_LOCUS2990</name>
</gene>
<sequence>MRVLKSYRKAWEALQIDVGVAGGRHKSYRDTIVIAVLNNMGALFHQLSNFRKSRYCFRSLKNILSSDSITVKIELAPEIRDGMMMNCYYTEERSDEIDTIL</sequence>
<organism evidence="1">
    <name type="scientific">Thalassionema nitzschioides</name>
    <dbReference type="NCBI Taxonomy" id="33649"/>
    <lineage>
        <taxon>Eukaryota</taxon>
        <taxon>Sar</taxon>
        <taxon>Stramenopiles</taxon>
        <taxon>Ochrophyta</taxon>
        <taxon>Bacillariophyta</taxon>
        <taxon>Fragilariophyceae</taxon>
        <taxon>Fragilariophycidae</taxon>
        <taxon>Thalassionemales</taxon>
        <taxon>Thalassionemataceae</taxon>
        <taxon>Thalassionema</taxon>
    </lineage>
</organism>
<accession>A0A7S1H496</accession>